<dbReference type="Gene3D" id="3.30.60.20">
    <property type="match status" value="1"/>
</dbReference>
<comment type="subunit">
    <text evidence="8">Homotetramer.</text>
</comment>
<dbReference type="Gene3D" id="3.40.50.300">
    <property type="entry name" value="P-loop containing nucleotide triphosphate hydrolases"/>
    <property type="match status" value="1"/>
</dbReference>
<evidence type="ECO:0000256" key="8">
    <source>
        <dbReference type="HAMAP-Rule" id="MF_00124"/>
    </source>
</evidence>
<dbReference type="GO" id="GO:0046104">
    <property type="term" value="P:thymidine metabolic process"/>
    <property type="evidence" value="ECO:0007669"/>
    <property type="project" value="TreeGrafter"/>
</dbReference>
<comment type="similarity">
    <text evidence="1 8 12">Belongs to the thymidine kinase family.</text>
</comment>
<dbReference type="SUPFAM" id="SSF57716">
    <property type="entry name" value="Glucocorticoid receptor-like (DNA-binding domain)"/>
    <property type="match status" value="1"/>
</dbReference>
<comment type="subcellular location">
    <subcellularLocation>
        <location evidence="8">Cytoplasm</location>
    </subcellularLocation>
</comment>
<evidence type="ECO:0000256" key="7">
    <source>
        <dbReference type="ARBA" id="ARBA00022840"/>
    </source>
</evidence>
<evidence type="ECO:0000256" key="10">
    <source>
        <dbReference type="PIRSR" id="PIRSR035805-2"/>
    </source>
</evidence>
<dbReference type="PANTHER" id="PTHR11441:SF0">
    <property type="entry name" value="THYMIDINE KINASE, CYTOSOLIC"/>
    <property type="match status" value="1"/>
</dbReference>
<keyword evidence="6 8" id="KW-0418">Kinase</keyword>
<keyword evidence="8" id="KW-0862">Zinc</keyword>
<dbReference type="InterPro" id="IPR027417">
    <property type="entry name" value="P-loop_NTPase"/>
</dbReference>
<keyword evidence="7 8" id="KW-0067">ATP-binding</keyword>
<feature type="active site" description="Proton acceptor" evidence="8 9">
    <location>
        <position position="86"/>
    </location>
</feature>
<dbReference type="GO" id="GO:0071897">
    <property type="term" value="P:DNA biosynthetic process"/>
    <property type="evidence" value="ECO:0007669"/>
    <property type="project" value="UniProtKB-KW"/>
</dbReference>
<dbReference type="PIRSF" id="PIRSF035805">
    <property type="entry name" value="TK_cell"/>
    <property type="match status" value="1"/>
</dbReference>
<feature type="binding site" evidence="8">
    <location>
        <begin position="85"/>
        <end position="88"/>
    </location>
    <ligand>
        <name>ATP</name>
        <dbReference type="ChEBI" id="CHEBI:30616"/>
    </ligand>
</feature>
<evidence type="ECO:0000313" key="13">
    <source>
        <dbReference type="EMBL" id="MBS4894021.1"/>
    </source>
</evidence>
<dbReference type="NCBIfam" id="NF003300">
    <property type="entry name" value="PRK04296.1-5"/>
    <property type="match status" value="1"/>
</dbReference>
<evidence type="ECO:0000313" key="14">
    <source>
        <dbReference type="Proteomes" id="UP000778864"/>
    </source>
</evidence>
<dbReference type="InterPro" id="IPR001267">
    <property type="entry name" value="Thymidine_kinase"/>
</dbReference>
<keyword evidence="4 8" id="KW-0808">Transferase</keyword>
<protein>
    <recommendedName>
        <fullName evidence="2 8">Thymidine kinase</fullName>
        <ecNumber evidence="2 8">2.7.1.21</ecNumber>
    </recommendedName>
</protein>
<feature type="binding site" evidence="8">
    <location>
        <begin position="9"/>
        <end position="16"/>
    </location>
    <ligand>
        <name>ATP</name>
        <dbReference type="ChEBI" id="CHEBI:30616"/>
    </ligand>
</feature>
<dbReference type="SUPFAM" id="SSF52540">
    <property type="entry name" value="P-loop containing nucleoside triphosphate hydrolases"/>
    <property type="match status" value="1"/>
</dbReference>
<evidence type="ECO:0000256" key="5">
    <source>
        <dbReference type="ARBA" id="ARBA00022741"/>
    </source>
</evidence>
<evidence type="ECO:0000256" key="1">
    <source>
        <dbReference type="ARBA" id="ARBA00007587"/>
    </source>
</evidence>
<dbReference type="GO" id="GO:0008270">
    <property type="term" value="F:zinc ion binding"/>
    <property type="evidence" value="ECO:0007669"/>
    <property type="project" value="UniProtKB-UniRule"/>
</dbReference>
<evidence type="ECO:0000256" key="9">
    <source>
        <dbReference type="PIRSR" id="PIRSR035805-1"/>
    </source>
</evidence>
<proteinExistence type="inferred from homology"/>
<evidence type="ECO:0000256" key="11">
    <source>
        <dbReference type="RuleBase" id="RU000544"/>
    </source>
</evidence>
<keyword evidence="5 8" id="KW-0547">Nucleotide-binding</keyword>
<comment type="caution">
    <text evidence="13">The sequence shown here is derived from an EMBL/GenBank/DDBJ whole genome shotgun (WGS) entry which is preliminary data.</text>
</comment>
<evidence type="ECO:0000256" key="4">
    <source>
        <dbReference type="ARBA" id="ARBA00022679"/>
    </source>
</evidence>
<dbReference type="EMBL" id="JAGZMU010000008">
    <property type="protein sequence ID" value="MBS4894021.1"/>
    <property type="molecule type" value="Genomic_DNA"/>
</dbReference>
<feature type="binding site" evidence="8">
    <location>
        <position position="190"/>
    </location>
    <ligand>
        <name>Zn(2+)</name>
        <dbReference type="ChEBI" id="CHEBI:29105"/>
    </ligand>
</feature>
<evidence type="ECO:0000256" key="6">
    <source>
        <dbReference type="ARBA" id="ARBA00022777"/>
    </source>
</evidence>
<dbReference type="GO" id="GO:0005829">
    <property type="term" value="C:cytosol"/>
    <property type="evidence" value="ECO:0007669"/>
    <property type="project" value="TreeGrafter"/>
</dbReference>
<evidence type="ECO:0000256" key="12">
    <source>
        <dbReference type="RuleBase" id="RU004165"/>
    </source>
</evidence>
<dbReference type="PANTHER" id="PTHR11441">
    <property type="entry name" value="THYMIDINE KINASE"/>
    <property type="match status" value="1"/>
</dbReference>
<comment type="catalytic activity">
    <reaction evidence="8 11">
        <text>thymidine + ATP = dTMP + ADP + H(+)</text>
        <dbReference type="Rhea" id="RHEA:19129"/>
        <dbReference type="ChEBI" id="CHEBI:15378"/>
        <dbReference type="ChEBI" id="CHEBI:17748"/>
        <dbReference type="ChEBI" id="CHEBI:30616"/>
        <dbReference type="ChEBI" id="CHEBI:63528"/>
        <dbReference type="ChEBI" id="CHEBI:456216"/>
        <dbReference type="EC" id="2.7.1.21"/>
    </reaction>
</comment>
<feature type="binding site" evidence="8">
    <location>
        <position position="147"/>
    </location>
    <ligand>
        <name>Zn(2+)</name>
        <dbReference type="ChEBI" id="CHEBI:29105"/>
    </ligand>
</feature>
<feature type="binding site" evidence="8">
    <location>
        <position position="187"/>
    </location>
    <ligand>
        <name>Zn(2+)</name>
        <dbReference type="ChEBI" id="CHEBI:29105"/>
    </ligand>
</feature>
<dbReference type="GO" id="GO:0005524">
    <property type="term" value="F:ATP binding"/>
    <property type="evidence" value="ECO:0007669"/>
    <property type="project" value="UniProtKB-UniRule"/>
</dbReference>
<feature type="binding site" evidence="10">
    <location>
        <begin position="169"/>
        <end position="172"/>
    </location>
    <ligand>
        <name>substrate</name>
    </ligand>
</feature>
<keyword evidence="8" id="KW-0963">Cytoplasm</keyword>
<dbReference type="Proteomes" id="UP000778864">
    <property type="component" value="Unassembled WGS sequence"/>
</dbReference>
<dbReference type="AlphaFoldDB" id="A0A942WNT5"/>
<dbReference type="Pfam" id="PF00265">
    <property type="entry name" value="TK"/>
    <property type="match status" value="1"/>
</dbReference>
<gene>
    <name evidence="8" type="primary">tdk</name>
    <name evidence="13" type="ORF">KHZ90_09660</name>
</gene>
<dbReference type="EC" id="2.7.1.21" evidence="2 8"/>
<dbReference type="HAMAP" id="MF_00124">
    <property type="entry name" value="Thymidine_kinase"/>
    <property type="match status" value="1"/>
</dbReference>
<keyword evidence="3 8" id="KW-0237">DNA synthesis</keyword>
<evidence type="ECO:0000256" key="2">
    <source>
        <dbReference type="ARBA" id="ARBA00012118"/>
    </source>
</evidence>
<sequence>MAKLYFRYGAMNSGKSLQLLTVAYNYEEQGKSVLLLRPSIDTRTTDGCIESRLGIKKPCITINRNENIMQLIYERDLNPDVILIDESQFLTKEQVKELNTLAWEMNIAVLCYGLKNSAIDGELFEGSEALLYYADDFQEIKTTCQYCSSKANMNLKLINNKPVRDGEVVQIGDVKESIDNVKFLSVCKKHYYEYEEVK</sequence>
<feature type="binding site" evidence="8">
    <location>
        <position position="144"/>
    </location>
    <ligand>
        <name>Zn(2+)</name>
        <dbReference type="ChEBI" id="CHEBI:29105"/>
    </ligand>
</feature>
<dbReference type="GO" id="GO:0004797">
    <property type="term" value="F:thymidine kinase activity"/>
    <property type="evidence" value="ECO:0007669"/>
    <property type="project" value="UniProtKB-UniRule"/>
</dbReference>
<name>A0A942WNT5_VEIPA</name>
<dbReference type="RefSeq" id="WP_278468462.1">
    <property type="nucleotide sequence ID" value="NZ_JAGZMU010000008.1"/>
</dbReference>
<keyword evidence="8" id="KW-0479">Metal-binding</keyword>
<evidence type="ECO:0000256" key="3">
    <source>
        <dbReference type="ARBA" id="ARBA00022634"/>
    </source>
</evidence>
<reference evidence="13" key="1">
    <citation type="submission" date="2021-02" db="EMBL/GenBank/DDBJ databases">
        <title>Infant gut strain persistence is associated with maternal origin, phylogeny, and functional potential including surface adhesion and iron acquisition.</title>
        <authorList>
            <person name="Lou Y.C."/>
        </authorList>
    </citation>
    <scope>NUCLEOTIDE SEQUENCE</scope>
    <source>
        <strain evidence="13">L3_108_031G1_dasL3_108_031G1_concoct_20</strain>
    </source>
</reference>
<organism evidence="13 14">
    <name type="scientific">Veillonella parvula</name>
    <name type="common">Staphylococcus parvulus</name>
    <dbReference type="NCBI Taxonomy" id="29466"/>
    <lineage>
        <taxon>Bacteria</taxon>
        <taxon>Bacillati</taxon>
        <taxon>Bacillota</taxon>
        <taxon>Negativicutes</taxon>
        <taxon>Veillonellales</taxon>
        <taxon>Veillonellaceae</taxon>
        <taxon>Veillonella</taxon>
    </lineage>
</organism>
<accession>A0A942WNT5</accession>